<feature type="domain" description="J" evidence="3">
    <location>
        <begin position="49"/>
        <end position="129"/>
    </location>
</feature>
<dbReference type="GO" id="GO:0005737">
    <property type="term" value="C:cytoplasm"/>
    <property type="evidence" value="ECO:0007669"/>
    <property type="project" value="TreeGrafter"/>
</dbReference>
<accession>A0A9P7GD77</accession>
<dbReference type="Gene3D" id="1.10.287.110">
    <property type="entry name" value="DnaJ domain"/>
    <property type="match status" value="1"/>
</dbReference>
<reference evidence="4" key="2">
    <citation type="submission" date="2021-10" db="EMBL/GenBank/DDBJ databases">
        <title>Phylogenomics reveals ancestral predisposition of the termite-cultivated fungus Termitomyces towards a domesticated lifestyle.</title>
        <authorList>
            <person name="Auxier B."/>
            <person name="Grum-Grzhimaylo A."/>
            <person name="Cardenas M.E."/>
            <person name="Lodge J.D."/>
            <person name="Laessoe T."/>
            <person name="Pedersen O."/>
            <person name="Smith M.E."/>
            <person name="Kuyper T.W."/>
            <person name="Franco-Molano E.A."/>
            <person name="Baroni T.J."/>
            <person name="Aanen D.K."/>
        </authorList>
    </citation>
    <scope>NUCLEOTIDE SEQUENCE</scope>
    <source>
        <strain evidence="4">AP01</strain>
        <tissue evidence="4">Mycelium</tissue>
    </source>
</reference>
<dbReference type="Proteomes" id="UP000775547">
    <property type="component" value="Unassembled WGS sequence"/>
</dbReference>
<reference evidence="4" key="1">
    <citation type="submission" date="2020-07" db="EMBL/GenBank/DDBJ databases">
        <authorList>
            <person name="Nieuwenhuis M."/>
            <person name="Van De Peppel L.J.J."/>
        </authorList>
    </citation>
    <scope>NUCLEOTIDE SEQUENCE</scope>
    <source>
        <strain evidence="4">AP01</strain>
        <tissue evidence="4">Mycelium</tissue>
    </source>
</reference>
<sequence>MAAARCMASSSHPPPLRGLAQTLPVRSRPTKCRISWAGRAFSSSCVQCDHYKTLGVPKGATKAQIKSHFYQVGTYRSLKGFRDSFVSLSKKHHPDVSKDAKSPEIYTRVTEAYKVLSDDRERRIYDRSGSTHPAHHPRSQYQPGPDGNGYRPRPGATYAWERPSRRPSASSASSTSSSYGNASEFSRRPGDWSRPFQQQNPHTHPGSQARQHPGQGAHYDPSEYVYRYTGRTPRQKASDEEKALERVQRVSGLRRAFQVVALLVLSAGFVGGWR</sequence>
<dbReference type="GO" id="GO:0051082">
    <property type="term" value="F:unfolded protein binding"/>
    <property type="evidence" value="ECO:0007669"/>
    <property type="project" value="TreeGrafter"/>
</dbReference>
<evidence type="ECO:0000313" key="5">
    <source>
        <dbReference type="Proteomes" id="UP000775547"/>
    </source>
</evidence>
<dbReference type="PANTHER" id="PTHR43096">
    <property type="entry name" value="DNAJ HOMOLOG 1, MITOCHONDRIAL-RELATED"/>
    <property type="match status" value="1"/>
</dbReference>
<dbReference type="EMBL" id="JABCKV010000057">
    <property type="protein sequence ID" value="KAG5644847.1"/>
    <property type="molecule type" value="Genomic_DNA"/>
</dbReference>
<feature type="region of interest" description="Disordered" evidence="2">
    <location>
        <begin position="126"/>
        <end position="221"/>
    </location>
</feature>
<organism evidence="4 5">
    <name type="scientific">Asterophora parasitica</name>
    <dbReference type="NCBI Taxonomy" id="117018"/>
    <lineage>
        <taxon>Eukaryota</taxon>
        <taxon>Fungi</taxon>
        <taxon>Dikarya</taxon>
        <taxon>Basidiomycota</taxon>
        <taxon>Agaricomycotina</taxon>
        <taxon>Agaricomycetes</taxon>
        <taxon>Agaricomycetidae</taxon>
        <taxon>Agaricales</taxon>
        <taxon>Tricholomatineae</taxon>
        <taxon>Lyophyllaceae</taxon>
        <taxon>Asterophora</taxon>
    </lineage>
</organism>
<evidence type="ECO:0000256" key="2">
    <source>
        <dbReference type="SAM" id="MobiDB-lite"/>
    </source>
</evidence>
<comment type="caution">
    <text evidence="4">The sequence shown here is derived from an EMBL/GenBank/DDBJ whole genome shotgun (WGS) entry which is preliminary data.</text>
</comment>
<evidence type="ECO:0000313" key="4">
    <source>
        <dbReference type="EMBL" id="KAG5644847.1"/>
    </source>
</evidence>
<feature type="compositionally biased region" description="Low complexity" evidence="2">
    <location>
        <begin position="166"/>
        <end position="178"/>
    </location>
</feature>
<keyword evidence="5" id="KW-1185">Reference proteome</keyword>
<dbReference type="AlphaFoldDB" id="A0A9P7GD77"/>
<dbReference type="GO" id="GO:0042026">
    <property type="term" value="P:protein refolding"/>
    <property type="evidence" value="ECO:0007669"/>
    <property type="project" value="TreeGrafter"/>
</dbReference>
<keyword evidence="1" id="KW-0143">Chaperone</keyword>
<dbReference type="SMART" id="SM00271">
    <property type="entry name" value="DnaJ"/>
    <property type="match status" value="1"/>
</dbReference>
<name>A0A9P7GD77_9AGAR</name>
<feature type="region of interest" description="Disordered" evidence="2">
    <location>
        <begin position="1"/>
        <end position="20"/>
    </location>
</feature>
<dbReference type="InterPro" id="IPR036869">
    <property type="entry name" value="J_dom_sf"/>
</dbReference>
<evidence type="ECO:0000256" key="1">
    <source>
        <dbReference type="ARBA" id="ARBA00023186"/>
    </source>
</evidence>
<dbReference type="PROSITE" id="PS50076">
    <property type="entry name" value="DNAJ_2"/>
    <property type="match status" value="1"/>
</dbReference>
<proteinExistence type="predicted"/>
<gene>
    <name evidence="4" type="ORF">DXG03_007577</name>
</gene>
<dbReference type="Pfam" id="PF00226">
    <property type="entry name" value="DnaJ"/>
    <property type="match status" value="1"/>
</dbReference>
<dbReference type="PANTHER" id="PTHR43096:SF52">
    <property type="entry name" value="DNAJ HOMOLOG 1, MITOCHONDRIAL-RELATED"/>
    <property type="match status" value="1"/>
</dbReference>
<dbReference type="PRINTS" id="PR00625">
    <property type="entry name" value="JDOMAIN"/>
</dbReference>
<feature type="compositionally biased region" description="Polar residues" evidence="2">
    <location>
        <begin position="195"/>
        <end position="210"/>
    </location>
</feature>
<dbReference type="OrthoDB" id="445556at2759"/>
<protein>
    <recommendedName>
        <fullName evidence="3">J domain-containing protein</fullName>
    </recommendedName>
</protein>
<evidence type="ECO:0000259" key="3">
    <source>
        <dbReference type="PROSITE" id="PS50076"/>
    </source>
</evidence>
<dbReference type="SUPFAM" id="SSF46565">
    <property type="entry name" value="Chaperone J-domain"/>
    <property type="match status" value="1"/>
</dbReference>
<dbReference type="CDD" id="cd06257">
    <property type="entry name" value="DnaJ"/>
    <property type="match status" value="1"/>
</dbReference>
<dbReference type="InterPro" id="IPR001623">
    <property type="entry name" value="DnaJ_domain"/>
</dbReference>